<dbReference type="InterPro" id="IPR023826">
    <property type="entry name" value="Rhom-like_SP_proteobac"/>
</dbReference>
<evidence type="ECO:0000256" key="1">
    <source>
        <dbReference type="ARBA" id="ARBA00004141"/>
    </source>
</evidence>
<dbReference type="GO" id="GO:0004252">
    <property type="term" value="F:serine-type endopeptidase activity"/>
    <property type="evidence" value="ECO:0007669"/>
    <property type="project" value="InterPro"/>
</dbReference>
<dbReference type="InterPro" id="IPR022764">
    <property type="entry name" value="Peptidase_S54_rhomboid_dom"/>
</dbReference>
<dbReference type="AlphaFoldDB" id="A0AA37SWH0"/>
<evidence type="ECO:0000259" key="6">
    <source>
        <dbReference type="Pfam" id="PF01694"/>
    </source>
</evidence>
<evidence type="ECO:0000313" key="7">
    <source>
        <dbReference type="EMBL" id="GLR69884.1"/>
    </source>
</evidence>
<gene>
    <name evidence="7" type="ORF">GCM10007852_07920</name>
</gene>
<dbReference type="Pfam" id="PF01694">
    <property type="entry name" value="Rhomboid"/>
    <property type="match status" value="1"/>
</dbReference>
<reference evidence="7" key="1">
    <citation type="journal article" date="2014" name="Int. J. Syst. Evol. Microbiol.">
        <title>Complete genome sequence of Corynebacterium casei LMG S-19264T (=DSM 44701T), isolated from a smear-ripened cheese.</title>
        <authorList>
            <consortium name="US DOE Joint Genome Institute (JGI-PGF)"/>
            <person name="Walter F."/>
            <person name="Albersmeier A."/>
            <person name="Kalinowski J."/>
            <person name="Ruckert C."/>
        </authorList>
    </citation>
    <scope>NUCLEOTIDE SEQUENCE</scope>
    <source>
        <strain evidence="7">NBRC 110023</strain>
    </source>
</reference>
<evidence type="ECO:0000256" key="5">
    <source>
        <dbReference type="SAM" id="Phobius"/>
    </source>
</evidence>
<feature type="transmembrane region" description="Helical" evidence="5">
    <location>
        <begin position="163"/>
        <end position="188"/>
    </location>
</feature>
<proteinExistence type="predicted"/>
<sequence>MISKIQMRLKNIWPLIAIAAFAGIGMFFGEAFIDMFAFKKTIVLEFPYYRLVTGHLTHSNVNHYLLNMMGLVVIILLFFEYFSAKNQYILFLVGSISISLLMVFFYEKETYLGMSAYLHFLFAWSVIVDMQSKRKTTYILLAGLIIKIVYELGFYQAGTTEALIGISVATESHAIGSMLGLVAGLITLTLSRQKNRQINNAT</sequence>
<feature type="transmembrane region" description="Helical" evidence="5">
    <location>
        <begin position="12"/>
        <end position="33"/>
    </location>
</feature>
<accession>A0AA37SWH0</accession>
<evidence type="ECO:0000313" key="8">
    <source>
        <dbReference type="Proteomes" id="UP001156601"/>
    </source>
</evidence>
<dbReference type="GO" id="GO:0016020">
    <property type="term" value="C:membrane"/>
    <property type="evidence" value="ECO:0007669"/>
    <property type="project" value="UniProtKB-SubCell"/>
</dbReference>
<dbReference type="Proteomes" id="UP001156601">
    <property type="component" value="Unassembled WGS sequence"/>
</dbReference>
<comment type="caution">
    <text evidence="7">The sequence shown here is derived from an EMBL/GenBank/DDBJ whole genome shotgun (WGS) entry which is preliminary data.</text>
</comment>
<feature type="transmembrane region" description="Helical" evidence="5">
    <location>
        <begin position="64"/>
        <end position="82"/>
    </location>
</feature>
<feature type="transmembrane region" description="Helical" evidence="5">
    <location>
        <begin position="137"/>
        <end position="157"/>
    </location>
</feature>
<keyword evidence="8" id="KW-1185">Reference proteome</keyword>
<name>A0AA37SWH0_9ALTE</name>
<dbReference type="InterPro" id="IPR035952">
    <property type="entry name" value="Rhomboid-like_sf"/>
</dbReference>
<feature type="transmembrane region" description="Helical" evidence="5">
    <location>
        <begin position="112"/>
        <end position="130"/>
    </location>
</feature>
<keyword evidence="3 5" id="KW-1133">Transmembrane helix</keyword>
<dbReference type="SUPFAM" id="SSF144091">
    <property type="entry name" value="Rhomboid-like"/>
    <property type="match status" value="1"/>
</dbReference>
<feature type="transmembrane region" description="Helical" evidence="5">
    <location>
        <begin position="89"/>
        <end position="106"/>
    </location>
</feature>
<comment type="subcellular location">
    <subcellularLocation>
        <location evidence="1">Membrane</location>
        <topology evidence="1">Multi-pass membrane protein</topology>
    </subcellularLocation>
</comment>
<reference evidence="7" key="2">
    <citation type="submission" date="2023-01" db="EMBL/GenBank/DDBJ databases">
        <title>Draft genome sequence of Agaribacter marinus strain NBRC 110023.</title>
        <authorList>
            <person name="Sun Q."/>
            <person name="Mori K."/>
        </authorList>
    </citation>
    <scope>NUCLEOTIDE SEQUENCE</scope>
    <source>
        <strain evidence="7">NBRC 110023</strain>
    </source>
</reference>
<dbReference type="EMBL" id="BSOT01000005">
    <property type="protein sequence ID" value="GLR69884.1"/>
    <property type="molecule type" value="Genomic_DNA"/>
</dbReference>
<feature type="domain" description="Peptidase S54 rhomboid" evidence="6">
    <location>
        <begin position="48"/>
        <end position="188"/>
    </location>
</feature>
<keyword evidence="2 5" id="KW-0812">Transmembrane</keyword>
<dbReference type="Gene3D" id="1.20.1540.10">
    <property type="entry name" value="Rhomboid-like"/>
    <property type="match status" value="1"/>
</dbReference>
<evidence type="ECO:0000256" key="4">
    <source>
        <dbReference type="ARBA" id="ARBA00023136"/>
    </source>
</evidence>
<keyword evidence="4 5" id="KW-0472">Membrane</keyword>
<evidence type="ECO:0000256" key="2">
    <source>
        <dbReference type="ARBA" id="ARBA00022692"/>
    </source>
</evidence>
<dbReference type="NCBIfam" id="TIGR03902">
    <property type="entry name" value="rhom_GG_sort"/>
    <property type="match status" value="1"/>
</dbReference>
<evidence type="ECO:0000256" key="3">
    <source>
        <dbReference type="ARBA" id="ARBA00022989"/>
    </source>
</evidence>
<protein>
    <recommendedName>
        <fullName evidence="6">Peptidase S54 rhomboid domain-containing protein</fullName>
    </recommendedName>
</protein>
<organism evidence="7 8">
    <name type="scientific">Agaribacter marinus</name>
    <dbReference type="NCBI Taxonomy" id="1431249"/>
    <lineage>
        <taxon>Bacteria</taxon>
        <taxon>Pseudomonadati</taxon>
        <taxon>Pseudomonadota</taxon>
        <taxon>Gammaproteobacteria</taxon>
        <taxon>Alteromonadales</taxon>
        <taxon>Alteromonadaceae</taxon>
        <taxon>Agaribacter</taxon>
    </lineage>
</organism>